<dbReference type="Proteomes" id="UP000590460">
    <property type="component" value="Unassembled WGS sequence"/>
</dbReference>
<evidence type="ECO:0000256" key="1">
    <source>
        <dbReference type="ARBA" id="ARBA00004651"/>
    </source>
</evidence>
<dbReference type="InterPro" id="IPR051449">
    <property type="entry name" value="ABC-2_transporter_component"/>
</dbReference>
<dbReference type="EMBL" id="JAAXPO010000006">
    <property type="protein sequence ID" value="NKZ18749.1"/>
    <property type="molecule type" value="Genomic_DNA"/>
</dbReference>
<protein>
    <submittedName>
        <fullName evidence="10">ABC transporter permease</fullName>
    </submittedName>
</protein>
<feature type="transmembrane region" description="Helical" evidence="8">
    <location>
        <begin position="213"/>
        <end position="235"/>
    </location>
</feature>
<dbReference type="InterPro" id="IPR013525">
    <property type="entry name" value="ABC2_TM"/>
</dbReference>
<accession>A0A846ZG90</accession>
<evidence type="ECO:0000256" key="3">
    <source>
        <dbReference type="ARBA" id="ARBA00022448"/>
    </source>
</evidence>
<organism evidence="10 11">
    <name type="scientific">Leuconostoc holzapfelii</name>
    <dbReference type="NCBI Taxonomy" id="434464"/>
    <lineage>
        <taxon>Bacteria</taxon>
        <taxon>Bacillati</taxon>
        <taxon>Bacillota</taxon>
        <taxon>Bacilli</taxon>
        <taxon>Lactobacillales</taxon>
        <taxon>Lactobacillaceae</taxon>
        <taxon>Leuconostoc</taxon>
    </lineage>
</organism>
<evidence type="ECO:0000256" key="2">
    <source>
        <dbReference type="ARBA" id="ARBA00007783"/>
    </source>
</evidence>
<sequence length="363" mass="40491">MKSLIISQRILKELGKDKRTLALMFLAPLLVLTLMNLVFNTNATPHVQIGTVQMPATMVKQLETVSHVSQTTYPTVTAANTALKAQRVDSVITYNKTTATYQITYANLDVNKTTLAKSAMQSAMLHDKLQSMAQTITQLTVHHPVAAQPQATLKQTYQYGDSQTRYMDTVLPILMGFFVFFFVFLVSGMAILKERTTGTLERLLATPVRRGHIIFGYTFSYGALAVLQTLTIVLYTVDVLHIQIVGHIGWVILTNMLLALVALSLGILMSTFAASEFQMMQFIPLIVVPQIFFSGIVPLDTINPWIAKIQYILPLTYVASADKKIMMQGLGLTHIWVECLILIGFFLILTGINIQGLKKYRRV</sequence>
<keyword evidence="6 8" id="KW-1133">Transmembrane helix</keyword>
<feature type="transmembrane region" description="Helical" evidence="8">
    <location>
        <begin position="282"/>
        <end position="299"/>
    </location>
</feature>
<dbReference type="InterPro" id="IPR047817">
    <property type="entry name" value="ABC2_TM_bact-type"/>
</dbReference>
<reference evidence="10 11" key="1">
    <citation type="submission" date="2020-04" db="EMBL/GenBank/DDBJ databases">
        <title>MicrobeNet Type strains.</title>
        <authorList>
            <person name="Nicholson A.C."/>
        </authorList>
    </citation>
    <scope>NUCLEOTIDE SEQUENCE [LARGE SCALE GENOMIC DNA]</scope>
    <source>
        <strain evidence="10 11">CCUG 54536</strain>
    </source>
</reference>
<evidence type="ECO:0000256" key="8">
    <source>
        <dbReference type="SAM" id="Phobius"/>
    </source>
</evidence>
<comment type="subcellular location">
    <subcellularLocation>
        <location evidence="1">Cell membrane</location>
        <topology evidence="1">Multi-pass membrane protein</topology>
    </subcellularLocation>
</comment>
<evidence type="ECO:0000256" key="5">
    <source>
        <dbReference type="ARBA" id="ARBA00022692"/>
    </source>
</evidence>
<comment type="similarity">
    <text evidence="2">Belongs to the ABC-2 integral membrane protein family.</text>
</comment>
<keyword evidence="5 8" id="KW-0812">Transmembrane</keyword>
<gene>
    <name evidence="10" type="ORF">HF966_06115</name>
</gene>
<dbReference type="PANTHER" id="PTHR30294">
    <property type="entry name" value="MEMBRANE COMPONENT OF ABC TRANSPORTER YHHJ-RELATED"/>
    <property type="match status" value="1"/>
</dbReference>
<feature type="domain" description="ABC transmembrane type-2" evidence="9">
    <location>
        <begin position="126"/>
        <end position="360"/>
    </location>
</feature>
<keyword evidence="4" id="KW-1003">Cell membrane</keyword>
<name>A0A846ZG90_9LACO</name>
<dbReference type="Pfam" id="PF12698">
    <property type="entry name" value="ABC2_membrane_3"/>
    <property type="match status" value="1"/>
</dbReference>
<feature type="transmembrane region" description="Helical" evidence="8">
    <location>
        <begin position="247"/>
        <end position="270"/>
    </location>
</feature>
<evidence type="ECO:0000256" key="6">
    <source>
        <dbReference type="ARBA" id="ARBA00022989"/>
    </source>
</evidence>
<dbReference type="RefSeq" id="WP_168677308.1">
    <property type="nucleotide sequence ID" value="NZ_BPKV01000006.1"/>
</dbReference>
<evidence type="ECO:0000313" key="11">
    <source>
        <dbReference type="Proteomes" id="UP000590460"/>
    </source>
</evidence>
<evidence type="ECO:0000259" key="9">
    <source>
        <dbReference type="PROSITE" id="PS51012"/>
    </source>
</evidence>
<proteinExistence type="inferred from homology"/>
<dbReference type="GO" id="GO:0005886">
    <property type="term" value="C:plasma membrane"/>
    <property type="evidence" value="ECO:0007669"/>
    <property type="project" value="UniProtKB-SubCell"/>
</dbReference>
<dbReference type="AlphaFoldDB" id="A0A846ZG90"/>
<dbReference type="PANTHER" id="PTHR30294:SF38">
    <property type="entry name" value="TRANSPORT PERMEASE PROTEIN"/>
    <property type="match status" value="1"/>
</dbReference>
<dbReference type="GO" id="GO:0140359">
    <property type="term" value="F:ABC-type transporter activity"/>
    <property type="evidence" value="ECO:0007669"/>
    <property type="project" value="InterPro"/>
</dbReference>
<evidence type="ECO:0000256" key="4">
    <source>
        <dbReference type="ARBA" id="ARBA00022475"/>
    </source>
</evidence>
<keyword evidence="7 8" id="KW-0472">Membrane</keyword>
<feature type="transmembrane region" description="Helical" evidence="8">
    <location>
        <begin position="21"/>
        <end position="39"/>
    </location>
</feature>
<keyword evidence="3" id="KW-0813">Transport</keyword>
<feature type="transmembrane region" description="Helical" evidence="8">
    <location>
        <begin position="170"/>
        <end position="192"/>
    </location>
</feature>
<evidence type="ECO:0000256" key="7">
    <source>
        <dbReference type="ARBA" id="ARBA00023136"/>
    </source>
</evidence>
<dbReference type="PROSITE" id="PS51012">
    <property type="entry name" value="ABC_TM2"/>
    <property type="match status" value="1"/>
</dbReference>
<feature type="transmembrane region" description="Helical" evidence="8">
    <location>
        <begin position="335"/>
        <end position="354"/>
    </location>
</feature>
<comment type="caution">
    <text evidence="10">The sequence shown here is derived from an EMBL/GenBank/DDBJ whole genome shotgun (WGS) entry which is preliminary data.</text>
</comment>
<evidence type="ECO:0000313" key="10">
    <source>
        <dbReference type="EMBL" id="NKZ18749.1"/>
    </source>
</evidence>